<accession>A0ABV6FSQ1</accession>
<protein>
    <submittedName>
        <fullName evidence="2">GIY-YIG nuclease family protein</fullName>
    </submittedName>
</protein>
<dbReference type="RefSeq" id="WP_382387364.1">
    <property type="nucleotide sequence ID" value="NZ_JBHLWI010000027.1"/>
</dbReference>
<dbReference type="InterPro" id="IPR000305">
    <property type="entry name" value="GIY-YIG_endonuc"/>
</dbReference>
<name>A0ABV6FSQ1_9BACT</name>
<evidence type="ECO:0000259" key="1">
    <source>
        <dbReference type="PROSITE" id="PS50164"/>
    </source>
</evidence>
<dbReference type="Pfam" id="PF01541">
    <property type="entry name" value="GIY-YIG"/>
    <property type="match status" value="1"/>
</dbReference>
<feature type="domain" description="GIY-YIG" evidence="1">
    <location>
        <begin position="1"/>
        <end position="45"/>
    </location>
</feature>
<comment type="caution">
    <text evidence="2">The sequence shown here is derived from an EMBL/GenBank/DDBJ whole genome shotgun (WGS) entry which is preliminary data.</text>
</comment>
<evidence type="ECO:0000313" key="2">
    <source>
        <dbReference type="EMBL" id="MFC0262909.1"/>
    </source>
</evidence>
<evidence type="ECO:0000313" key="3">
    <source>
        <dbReference type="Proteomes" id="UP001589797"/>
    </source>
</evidence>
<dbReference type="SUPFAM" id="SSF82771">
    <property type="entry name" value="GIY-YIG endonuclease"/>
    <property type="match status" value="1"/>
</dbReference>
<dbReference type="InterPro" id="IPR035901">
    <property type="entry name" value="GIY-YIG_endonuc_sf"/>
</dbReference>
<dbReference type="Gene3D" id="3.40.1440.10">
    <property type="entry name" value="GIY-YIG endonuclease"/>
    <property type="match status" value="1"/>
</dbReference>
<keyword evidence="3" id="KW-1185">Reference proteome</keyword>
<reference evidence="2 3" key="1">
    <citation type="submission" date="2024-09" db="EMBL/GenBank/DDBJ databases">
        <authorList>
            <person name="Sun Q."/>
            <person name="Mori K."/>
        </authorList>
    </citation>
    <scope>NUCLEOTIDE SEQUENCE [LARGE SCALE GENOMIC DNA]</scope>
    <source>
        <strain evidence="2 3">CCM 7650</strain>
    </source>
</reference>
<sequence>MFFVYAISSTVRKYIYVGLTSDIDERFHRHNSGYEKTTKPFLNET</sequence>
<dbReference type="PROSITE" id="PS50164">
    <property type="entry name" value="GIY_YIG"/>
    <property type="match status" value="1"/>
</dbReference>
<dbReference type="EMBL" id="JBHLWI010000027">
    <property type="protein sequence ID" value="MFC0262909.1"/>
    <property type="molecule type" value="Genomic_DNA"/>
</dbReference>
<dbReference type="Proteomes" id="UP001589797">
    <property type="component" value="Unassembled WGS sequence"/>
</dbReference>
<proteinExistence type="predicted"/>
<organism evidence="2 3">
    <name type="scientific">Fontibacter flavus</name>
    <dbReference type="NCBI Taxonomy" id="654838"/>
    <lineage>
        <taxon>Bacteria</taxon>
        <taxon>Pseudomonadati</taxon>
        <taxon>Bacteroidota</taxon>
        <taxon>Cytophagia</taxon>
        <taxon>Cytophagales</taxon>
        <taxon>Cyclobacteriaceae</taxon>
        <taxon>Fontibacter</taxon>
    </lineage>
</organism>
<gene>
    <name evidence="2" type="ORF">ACFFIP_09470</name>
</gene>